<sequence>MNFKSLKDKLKVIIDIDNIIPASILIIIILGTELRKHPMLVLFISLLYSTYRIRKDPPK</sequence>
<dbReference type="EMBL" id="LTBA01000083">
    <property type="protein sequence ID" value="KYH29721.1"/>
    <property type="molecule type" value="Genomic_DNA"/>
</dbReference>
<accession>A0A151AQ03</accession>
<protein>
    <submittedName>
        <fullName evidence="2">Uncharacterized protein</fullName>
    </submittedName>
</protein>
<comment type="caution">
    <text evidence="2">The sequence shown here is derived from an EMBL/GenBank/DDBJ whole genome shotgun (WGS) entry which is preliminary data.</text>
</comment>
<evidence type="ECO:0000256" key="1">
    <source>
        <dbReference type="SAM" id="Phobius"/>
    </source>
</evidence>
<dbReference type="AlphaFoldDB" id="A0A151AQ03"/>
<evidence type="ECO:0000313" key="2">
    <source>
        <dbReference type="EMBL" id="KYH29721.1"/>
    </source>
</evidence>
<evidence type="ECO:0000313" key="3">
    <source>
        <dbReference type="Proteomes" id="UP000075531"/>
    </source>
</evidence>
<proteinExistence type="predicted"/>
<reference evidence="2 3" key="1">
    <citation type="submission" date="2016-02" db="EMBL/GenBank/DDBJ databases">
        <title>Genome sequence of Clostridium tepidiprofundi DSM 19306.</title>
        <authorList>
            <person name="Poehlein A."/>
            <person name="Daniel R."/>
        </authorList>
    </citation>
    <scope>NUCLEOTIDE SEQUENCE [LARGE SCALE GENOMIC DNA]</scope>
    <source>
        <strain evidence="2 3">DSM 19306</strain>
    </source>
</reference>
<keyword evidence="3" id="KW-1185">Reference proteome</keyword>
<name>A0A151AQ03_9CLOT</name>
<feature type="transmembrane region" description="Helical" evidence="1">
    <location>
        <begin position="12"/>
        <end position="31"/>
    </location>
</feature>
<dbReference type="RefSeq" id="WP_066827509.1">
    <property type="nucleotide sequence ID" value="NZ_LTBA01000083.1"/>
</dbReference>
<dbReference type="Proteomes" id="UP000075531">
    <property type="component" value="Unassembled WGS sequence"/>
</dbReference>
<dbReference type="PATRIC" id="fig|1121338.3.peg.2821"/>
<organism evidence="2 3">
    <name type="scientific">Clostridium tepidiprofundi DSM 19306</name>
    <dbReference type="NCBI Taxonomy" id="1121338"/>
    <lineage>
        <taxon>Bacteria</taxon>
        <taxon>Bacillati</taxon>
        <taxon>Bacillota</taxon>
        <taxon>Clostridia</taxon>
        <taxon>Eubacteriales</taxon>
        <taxon>Clostridiaceae</taxon>
        <taxon>Clostridium</taxon>
    </lineage>
</organism>
<keyword evidence="1" id="KW-0472">Membrane</keyword>
<keyword evidence="1" id="KW-1133">Transmembrane helix</keyword>
<keyword evidence="1" id="KW-0812">Transmembrane</keyword>
<gene>
    <name evidence="2" type="ORF">CLTEP_26960</name>
</gene>